<evidence type="ECO:0000313" key="1">
    <source>
        <dbReference type="EMBL" id="VDM76133.1"/>
    </source>
</evidence>
<dbReference type="AlphaFoldDB" id="A0A3P7J6G7"/>
<dbReference type="Proteomes" id="UP000270094">
    <property type="component" value="Unassembled WGS sequence"/>
</dbReference>
<dbReference type="EMBL" id="UYYB01096400">
    <property type="protein sequence ID" value="VDM76133.1"/>
    <property type="molecule type" value="Genomic_DNA"/>
</dbReference>
<organism evidence="1 2">
    <name type="scientific">Strongylus vulgaris</name>
    <name type="common">Blood worm</name>
    <dbReference type="NCBI Taxonomy" id="40348"/>
    <lineage>
        <taxon>Eukaryota</taxon>
        <taxon>Metazoa</taxon>
        <taxon>Ecdysozoa</taxon>
        <taxon>Nematoda</taxon>
        <taxon>Chromadorea</taxon>
        <taxon>Rhabditida</taxon>
        <taxon>Rhabditina</taxon>
        <taxon>Rhabditomorpha</taxon>
        <taxon>Strongyloidea</taxon>
        <taxon>Strongylidae</taxon>
        <taxon>Strongylus</taxon>
    </lineage>
</organism>
<proteinExistence type="predicted"/>
<keyword evidence="2" id="KW-1185">Reference proteome</keyword>
<sequence>MAGSMTKTRERLYTERFFVTKTTKGIVQFIDRHMVIRIFADSAFFAVDRPAARSPIRTGIAQAANGTNTAGRRSSKRTADDAVVEQLAHAMTAPI</sequence>
<name>A0A3P7J6G7_STRVU</name>
<reference evidence="1 2" key="1">
    <citation type="submission" date="2018-11" db="EMBL/GenBank/DDBJ databases">
        <authorList>
            <consortium name="Pathogen Informatics"/>
        </authorList>
    </citation>
    <scope>NUCLEOTIDE SEQUENCE [LARGE SCALE GENOMIC DNA]</scope>
</reference>
<evidence type="ECO:0000313" key="2">
    <source>
        <dbReference type="Proteomes" id="UP000270094"/>
    </source>
</evidence>
<accession>A0A3P7J6G7</accession>
<gene>
    <name evidence="1" type="ORF">SVUK_LOCUS11131</name>
</gene>
<protein>
    <submittedName>
        <fullName evidence="1">Uncharacterized protein</fullName>
    </submittedName>
</protein>